<keyword evidence="5" id="KW-0663">Pyridoxal phosphate</keyword>
<dbReference type="InterPro" id="IPR043131">
    <property type="entry name" value="BCAT-like_N"/>
</dbReference>
<dbReference type="PIRSF" id="PIRSF006468">
    <property type="entry name" value="BCAT1"/>
    <property type="match status" value="1"/>
</dbReference>
<dbReference type="EMBL" id="WVTA01000015">
    <property type="protein sequence ID" value="KAK3201623.1"/>
    <property type="molecule type" value="Genomic_DNA"/>
</dbReference>
<evidence type="ECO:0000256" key="3">
    <source>
        <dbReference type="ARBA" id="ARBA00022576"/>
    </source>
</evidence>
<dbReference type="Gene3D" id="3.20.10.10">
    <property type="entry name" value="D-amino Acid Aminotransferase, subunit A, domain 2"/>
    <property type="match status" value="1"/>
</dbReference>
<evidence type="ECO:0000256" key="1">
    <source>
        <dbReference type="ARBA" id="ARBA00001933"/>
    </source>
</evidence>
<evidence type="ECO:0000256" key="4">
    <source>
        <dbReference type="ARBA" id="ARBA00022679"/>
    </source>
</evidence>
<name>A0AAN6RF53_9PLEO</name>
<protein>
    <submittedName>
        <fullName evidence="7">Uncharacterized protein</fullName>
    </submittedName>
</protein>
<dbReference type="InterPro" id="IPR033939">
    <property type="entry name" value="BCAT_family"/>
</dbReference>
<dbReference type="InterPro" id="IPR005786">
    <property type="entry name" value="B_amino_transII"/>
</dbReference>
<dbReference type="CDD" id="cd01557">
    <property type="entry name" value="BCAT_beta_family"/>
    <property type="match status" value="1"/>
</dbReference>
<proteinExistence type="inferred from homology"/>
<dbReference type="Gene3D" id="3.30.470.10">
    <property type="match status" value="1"/>
</dbReference>
<evidence type="ECO:0000256" key="2">
    <source>
        <dbReference type="ARBA" id="ARBA00009320"/>
    </source>
</evidence>
<reference evidence="7 8" key="1">
    <citation type="submission" date="2021-02" db="EMBL/GenBank/DDBJ databases">
        <title>Genome assembly of Pseudopithomyces chartarum.</title>
        <authorList>
            <person name="Jauregui R."/>
            <person name="Singh J."/>
            <person name="Voisey C."/>
        </authorList>
    </citation>
    <scope>NUCLEOTIDE SEQUENCE [LARGE SCALE GENOMIC DNA]</scope>
    <source>
        <strain evidence="7 8">AGR01</strain>
    </source>
</reference>
<dbReference type="AlphaFoldDB" id="A0AAN6RF53"/>
<keyword evidence="4" id="KW-0808">Transferase</keyword>
<comment type="similarity">
    <text evidence="2">Belongs to the class-IV pyridoxal-phosphate-dependent aminotransferase family.</text>
</comment>
<evidence type="ECO:0000256" key="5">
    <source>
        <dbReference type="ARBA" id="ARBA00022898"/>
    </source>
</evidence>
<dbReference type="InterPro" id="IPR036038">
    <property type="entry name" value="Aminotransferase-like"/>
</dbReference>
<accession>A0AAN6RF53</accession>
<dbReference type="Proteomes" id="UP001280581">
    <property type="component" value="Unassembled WGS sequence"/>
</dbReference>
<evidence type="ECO:0000313" key="8">
    <source>
        <dbReference type="Proteomes" id="UP001280581"/>
    </source>
</evidence>
<organism evidence="7 8">
    <name type="scientific">Pseudopithomyces chartarum</name>
    <dbReference type="NCBI Taxonomy" id="1892770"/>
    <lineage>
        <taxon>Eukaryota</taxon>
        <taxon>Fungi</taxon>
        <taxon>Dikarya</taxon>
        <taxon>Ascomycota</taxon>
        <taxon>Pezizomycotina</taxon>
        <taxon>Dothideomycetes</taxon>
        <taxon>Pleosporomycetidae</taxon>
        <taxon>Pleosporales</taxon>
        <taxon>Massarineae</taxon>
        <taxon>Didymosphaeriaceae</taxon>
        <taxon>Pseudopithomyces</taxon>
    </lineage>
</organism>
<dbReference type="SUPFAM" id="SSF56752">
    <property type="entry name" value="D-aminoacid aminotransferase-like PLP-dependent enzymes"/>
    <property type="match status" value="1"/>
</dbReference>
<dbReference type="GO" id="GO:0004084">
    <property type="term" value="F:branched-chain-amino-acid transaminase activity"/>
    <property type="evidence" value="ECO:0007669"/>
    <property type="project" value="InterPro"/>
</dbReference>
<keyword evidence="8" id="KW-1185">Reference proteome</keyword>
<dbReference type="InterPro" id="IPR043132">
    <property type="entry name" value="BCAT-like_C"/>
</dbReference>
<keyword evidence="3" id="KW-0032">Aminotransferase</keyword>
<dbReference type="PANTHER" id="PTHR42825:SF2">
    <property type="entry name" value="BRANCHED-CHAIN-AMINO-ACID AMINOTRANSFERASE 3, CHLOROPLASTIC-RELATED"/>
    <property type="match status" value="1"/>
</dbReference>
<dbReference type="InterPro" id="IPR001544">
    <property type="entry name" value="Aminotrans_IV"/>
</dbReference>
<dbReference type="GO" id="GO:0009081">
    <property type="term" value="P:branched-chain amino acid metabolic process"/>
    <property type="evidence" value="ECO:0007669"/>
    <property type="project" value="InterPro"/>
</dbReference>
<sequence>MKSMSNNEALRQPEFPPPPCADLDWNGLDFSVRNVNGHIESHYTVASGKWTEPKLVKNRMLNVDGLAVGLHYGQQVFEGMKANRAPSGQINIFRVESHASRLNHSCETVSIPPPPYEHFYQCVCLAVAENAVYVPPHDANACLYIRPLIFGSGPQINNLPSLEYTFCVFVQPIPSLYGLAPLDAVILEHFDRAAPMGTGSAKVGGNYAPIFKWQREAKNNGFGLLLHLDSKTRTAIDEFSTSSFVGVKNSDGATTLISPDSASVMKGVTSKSVFSLAEHFGWNVEIRPVRYEELEDFDEVMACGTAAGVASIKSITCLSDDRKFQYEKGGEDDYKCRERMTSALQNIQRGLVPDDFEWCTIVLPPEIYYRSCARGLRT</sequence>
<comment type="cofactor">
    <cofactor evidence="1">
        <name>pyridoxal 5'-phosphate</name>
        <dbReference type="ChEBI" id="CHEBI:597326"/>
    </cofactor>
</comment>
<feature type="modified residue" description="N6-(pyridoxal phosphate)lysine" evidence="6">
    <location>
        <position position="202"/>
    </location>
</feature>
<evidence type="ECO:0000313" key="7">
    <source>
        <dbReference type="EMBL" id="KAK3201623.1"/>
    </source>
</evidence>
<evidence type="ECO:0000256" key="6">
    <source>
        <dbReference type="PIRSR" id="PIRSR006468-1"/>
    </source>
</evidence>
<comment type="caution">
    <text evidence="7">The sequence shown here is derived from an EMBL/GenBank/DDBJ whole genome shotgun (WGS) entry which is preliminary data.</text>
</comment>
<dbReference type="Pfam" id="PF01063">
    <property type="entry name" value="Aminotran_4"/>
    <property type="match status" value="1"/>
</dbReference>
<gene>
    <name evidence="7" type="ORF">GRF29_164g31847</name>
</gene>
<dbReference type="PANTHER" id="PTHR42825">
    <property type="entry name" value="AMINO ACID AMINOTRANSFERASE"/>
    <property type="match status" value="1"/>
</dbReference>